<evidence type="ECO:0000313" key="5">
    <source>
        <dbReference type="EMBL" id="ESQ91636.1"/>
    </source>
</evidence>
<comment type="similarity">
    <text evidence="1 2">Belongs to the calycin superfamily. Lipocalin family.</text>
</comment>
<dbReference type="InterPro" id="IPR012674">
    <property type="entry name" value="Calycin"/>
</dbReference>
<dbReference type="GO" id="GO:0008289">
    <property type="term" value="F:lipid binding"/>
    <property type="evidence" value="ECO:0007669"/>
    <property type="project" value="UniProtKB-UniRule"/>
</dbReference>
<dbReference type="PROSITE" id="PS51257">
    <property type="entry name" value="PROKAR_LIPOPROTEIN"/>
    <property type="match status" value="1"/>
</dbReference>
<dbReference type="Pfam" id="PF08212">
    <property type="entry name" value="Lipocalin_2"/>
    <property type="match status" value="1"/>
</dbReference>
<feature type="domain" description="Lipocalin/cytosolic fatty-acid binding" evidence="4">
    <location>
        <begin position="36"/>
        <end position="175"/>
    </location>
</feature>
<keyword evidence="3" id="KW-0564">Palmitate</keyword>
<comment type="subcellular location">
    <subcellularLocation>
        <location evidence="2">Cell outer membrane</location>
    </subcellularLocation>
</comment>
<keyword evidence="2" id="KW-0732">Signal</keyword>
<evidence type="ECO:0000259" key="4">
    <source>
        <dbReference type="Pfam" id="PF08212"/>
    </source>
</evidence>
<dbReference type="PANTHER" id="PTHR10612:SF34">
    <property type="entry name" value="APOLIPOPROTEIN D"/>
    <property type="match status" value="1"/>
</dbReference>
<comment type="caution">
    <text evidence="5">The sequence shown here is derived from an EMBL/GenBank/DDBJ whole genome shotgun (WGS) entry which is preliminary data.</text>
</comment>
<gene>
    <name evidence="5" type="ORF">ABENE_09885</name>
</gene>
<accession>V4PTJ6</accession>
<dbReference type="PATRIC" id="fig|1121022.4.peg.1998"/>
<feature type="signal peptide" evidence="2">
    <location>
        <begin position="1"/>
        <end position="21"/>
    </location>
</feature>
<keyword evidence="2" id="KW-0998">Cell outer membrane</keyword>
<feature type="lipid moiety-binding region" description="S-diacylglycerol cysteine" evidence="3">
    <location>
        <position position="20"/>
    </location>
</feature>
<organism evidence="5 6">
    <name type="scientific">Asticcacaulis benevestitus DSM 16100 = ATCC BAA-896</name>
    <dbReference type="NCBI Taxonomy" id="1121022"/>
    <lineage>
        <taxon>Bacteria</taxon>
        <taxon>Pseudomonadati</taxon>
        <taxon>Pseudomonadota</taxon>
        <taxon>Alphaproteobacteria</taxon>
        <taxon>Caulobacterales</taxon>
        <taxon>Caulobacteraceae</taxon>
        <taxon>Asticcacaulis</taxon>
    </lineage>
</organism>
<keyword evidence="2" id="KW-0446">Lipid-binding</keyword>
<dbReference type="GO" id="GO:0009279">
    <property type="term" value="C:cell outer membrane"/>
    <property type="evidence" value="ECO:0007669"/>
    <property type="project" value="UniProtKB-SubCell"/>
</dbReference>
<evidence type="ECO:0000313" key="6">
    <source>
        <dbReference type="Proteomes" id="UP000017837"/>
    </source>
</evidence>
<feature type="chain" id="PRO_5013437492" description="Outer membrane lipoprotein Blc" evidence="2">
    <location>
        <begin position="22"/>
        <end position="177"/>
    </location>
</feature>
<name>V4PTJ6_9CAUL</name>
<dbReference type="RefSeq" id="WP_018080719.1">
    <property type="nucleotide sequence ID" value="NZ_AQWM01000002.1"/>
</dbReference>
<keyword evidence="2" id="KW-0472">Membrane</keyword>
<dbReference type="Proteomes" id="UP000017837">
    <property type="component" value="Unassembled WGS sequence"/>
</dbReference>
<evidence type="ECO:0000256" key="1">
    <source>
        <dbReference type="ARBA" id="ARBA00006889"/>
    </source>
</evidence>
<dbReference type="CDD" id="cd19438">
    <property type="entry name" value="lipocalin_Blc-like"/>
    <property type="match status" value="1"/>
</dbReference>
<dbReference type="InterPro" id="IPR047202">
    <property type="entry name" value="Lipocalin_Blc-like_dom"/>
</dbReference>
<dbReference type="Gene3D" id="2.40.128.20">
    <property type="match status" value="1"/>
</dbReference>
<feature type="lipid moiety-binding region" description="N-palmitoyl cysteine" evidence="3">
    <location>
        <position position="20"/>
    </location>
</feature>
<evidence type="ECO:0000256" key="3">
    <source>
        <dbReference type="PIRSR" id="PIRSR036893-52"/>
    </source>
</evidence>
<reference evidence="5 6" key="1">
    <citation type="journal article" date="2014" name="Nature">
        <title>Sequential evolution of bacterial morphology by co-option of a developmental regulator.</title>
        <authorList>
            <person name="Jiang C."/>
            <person name="Brown P.J."/>
            <person name="Ducret A."/>
            <person name="Brun Y.V."/>
        </authorList>
    </citation>
    <scope>NUCLEOTIDE SEQUENCE [LARGE SCALE GENOMIC DNA]</scope>
    <source>
        <strain evidence="5 6">DSM 16100</strain>
    </source>
</reference>
<dbReference type="EMBL" id="AWGB01000016">
    <property type="protein sequence ID" value="ESQ91636.1"/>
    <property type="molecule type" value="Genomic_DNA"/>
</dbReference>
<dbReference type="PIRSF" id="PIRSF036893">
    <property type="entry name" value="Lipocalin_ApoD"/>
    <property type="match status" value="1"/>
</dbReference>
<dbReference type="InterPro" id="IPR022271">
    <property type="entry name" value="Lipocalin_ApoD"/>
</dbReference>
<dbReference type="SUPFAM" id="SSF50814">
    <property type="entry name" value="Lipocalins"/>
    <property type="match status" value="1"/>
</dbReference>
<comment type="function">
    <text evidence="2">Involved in the storage or transport of lipids necessary for membrane maintenance under stressful conditions. Displays a binding preference for lysophospholipids.</text>
</comment>
<protein>
    <recommendedName>
        <fullName evidence="2">Outer membrane lipoprotein Blc</fullName>
    </recommendedName>
</protein>
<dbReference type="AlphaFoldDB" id="V4PTJ6"/>
<dbReference type="GO" id="GO:0006950">
    <property type="term" value="P:response to stress"/>
    <property type="evidence" value="ECO:0007669"/>
    <property type="project" value="UniProtKB-ARBA"/>
</dbReference>
<keyword evidence="2 3" id="KW-0449">Lipoprotein</keyword>
<proteinExistence type="inferred from homology"/>
<dbReference type="eggNOG" id="COG3040">
    <property type="taxonomic scope" value="Bacteria"/>
</dbReference>
<comment type="subunit">
    <text evidence="2">Homodimer.</text>
</comment>
<dbReference type="PANTHER" id="PTHR10612">
    <property type="entry name" value="APOLIPOPROTEIN D"/>
    <property type="match status" value="1"/>
</dbReference>
<keyword evidence="6" id="KW-1185">Reference proteome</keyword>
<sequence length="177" mass="19244">MPLRKSLAACAVAAIALSACATLPTGEAAPKTAQVSMEHYSGTWLEIARRPMWLTDGCVAGYTTYAPGQKPGEIAVEDGCHKDTPTGKLKTIKGLGVLTDANGAKAKLEVHYPFFITWNYWVLYEAPDHSWFISADPAMKNLWIYSRSVPSADARAVMVAKAKELGYDTSKLEFPAF</sequence>
<dbReference type="InterPro" id="IPR000566">
    <property type="entry name" value="Lipocln_cytosolic_FA-bd_dom"/>
</dbReference>
<evidence type="ECO:0000256" key="2">
    <source>
        <dbReference type="PIRNR" id="PIRNR036893"/>
    </source>
</evidence>